<name>A0A2P2N5K3_RHIMU</name>
<sequence>MILSNFPLICTIKLGAYFYIHYTW</sequence>
<accession>A0A2P2N5K3</accession>
<organism evidence="1">
    <name type="scientific">Rhizophora mucronata</name>
    <name type="common">Asiatic mangrove</name>
    <dbReference type="NCBI Taxonomy" id="61149"/>
    <lineage>
        <taxon>Eukaryota</taxon>
        <taxon>Viridiplantae</taxon>
        <taxon>Streptophyta</taxon>
        <taxon>Embryophyta</taxon>
        <taxon>Tracheophyta</taxon>
        <taxon>Spermatophyta</taxon>
        <taxon>Magnoliopsida</taxon>
        <taxon>eudicotyledons</taxon>
        <taxon>Gunneridae</taxon>
        <taxon>Pentapetalae</taxon>
        <taxon>rosids</taxon>
        <taxon>fabids</taxon>
        <taxon>Malpighiales</taxon>
        <taxon>Rhizophoraceae</taxon>
        <taxon>Rhizophora</taxon>
    </lineage>
</organism>
<protein>
    <submittedName>
        <fullName evidence="1">Uncharacterized protein</fullName>
    </submittedName>
</protein>
<evidence type="ECO:0000313" key="1">
    <source>
        <dbReference type="EMBL" id="MBX37730.1"/>
    </source>
</evidence>
<dbReference type="AlphaFoldDB" id="A0A2P2N5K3"/>
<proteinExistence type="predicted"/>
<reference evidence="1" key="1">
    <citation type="submission" date="2018-02" db="EMBL/GenBank/DDBJ databases">
        <title>Rhizophora mucronata_Transcriptome.</title>
        <authorList>
            <person name="Meera S.P."/>
            <person name="Sreeshan A."/>
            <person name="Augustine A."/>
        </authorList>
    </citation>
    <scope>NUCLEOTIDE SEQUENCE</scope>
    <source>
        <tissue evidence="1">Leaf</tissue>
    </source>
</reference>
<dbReference type="EMBL" id="GGEC01057246">
    <property type="protein sequence ID" value="MBX37730.1"/>
    <property type="molecule type" value="Transcribed_RNA"/>
</dbReference>